<evidence type="ECO:0000313" key="1">
    <source>
        <dbReference type="EMBL" id="KAK9735655.1"/>
    </source>
</evidence>
<proteinExistence type="predicted"/>
<name>A0AAW1LNE3_SAPOF</name>
<evidence type="ECO:0008006" key="3">
    <source>
        <dbReference type="Google" id="ProtNLM"/>
    </source>
</evidence>
<accession>A0AAW1LNE3</accession>
<gene>
    <name evidence="1" type="ORF">RND81_04G217800</name>
</gene>
<dbReference type="Proteomes" id="UP001443914">
    <property type="component" value="Unassembled WGS sequence"/>
</dbReference>
<comment type="caution">
    <text evidence="1">The sequence shown here is derived from an EMBL/GenBank/DDBJ whole genome shotgun (WGS) entry which is preliminary data.</text>
</comment>
<keyword evidence="2" id="KW-1185">Reference proteome</keyword>
<organism evidence="1 2">
    <name type="scientific">Saponaria officinalis</name>
    <name type="common">Common soapwort</name>
    <name type="synonym">Lychnis saponaria</name>
    <dbReference type="NCBI Taxonomy" id="3572"/>
    <lineage>
        <taxon>Eukaryota</taxon>
        <taxon>Viridiplantae</taxon>
        <taxon>Streptophyta</taxon>
        <taxon>Embryophyta</taxon>
        <taxon>Tracheophyta</taxon>
        <taxon>Spermatophyta</taxon>
        <taxon>Magnoliopsida</taxon>
        <taxon>eudicotyledons</taxon>
        <taxon>Gunneridae</taxon>
        <taxon>Pentapetalae</taxon>
        <taxon>Caryophyllales</taxon>
        <taxon>Caryophyllaceae</taxon>
        <taxon>Caryophylleae</taxon>
        <taxon>Saponaria</taxon>
    </lineage>
</organism>
<dbReference type="AlphaFoldDB" id="A0AAW1LNE3"/>
<reference evidence="1" key="1">
    <citation type="submission" date="2024-03" db="EMBL/GenBank/DDBJ databases">
        <title>WGS assembly of Saponaria officinalis var. Norfolk2.</title>
        <authorList>
            <person name="Jenkins J."/>
            <person name="Shu S."/>
            <person name="Grimwood J."/>
            <person name="Barry K."/>
            <person name="Goodstein D."/>
            <person name="Schmutz J."/>
            <person name="Leebens-Mack J."/>
            <person name="Osbourn A."/>
        </authorList>
    </citation>
    <scope>NUCLEOTIDE SEQUENCE [LARGE SCALE GENOMIC DNA]</scope>
    <source>
        <strain evidence="1">JIC</strain>
    </source>
</reference>
<dbReference type="InterPro" id="IPR011990">
    <property type="entry name" value="TPR-like_helical_dom_sf"/>
</dbReference>
<dbReference type="Gene3D" id="1.25.40.10">
    <property type="entry name" value="Tetratricopeptide repeat domain"/>
    <property type="match status" value="1"/>
</dbReference>
<dbReference type="EMBL" id="JBDFQZ010000004">
    <property type="protein sequence ID" value="KAK9735655.1"/>
    <property type="molecule type" value="Genomic_DNA"/>
</dbReference>
<protein>
    <recommendedName>
        <fullName evidence="3">Pentatricopeptide repeat-containing protein</fullName>
    </recommendedName>
</protein>
<sequence>MATFKSSFPSQFVKGNFIQSRRFQFQSNCYHTTSISTMNSCNINGDNQLFLDSVVQNCKLGFSDLQFPLSLFHQLNSLHPPPSIILYNHLFAAMSKIKPNPPSSDIVSLFRRLQLESGIRLDSCSVGILVNCYCRLGRVDFGFSLLGKLFKLGYPNYGVVFRTYSMALFITISHRRLSNFWIRL</sequence>
<evidence type="ECO:0000313" key="2">
    <source>
        <dbReference type="Proteomes" id="UP001443914"/>
    </source>
</evidence>